<gene>
    <name evidence="1" type="ORF">A2527_05250</name>
</gene>
<accession>A0A1F6G8Z5</accession>
<dbReference type="Proteomes" id="UP000178449">
    <property type="component" value="Unassembled WGS sequence"/>
</dbReference>
<protein>
    <recommendedName>
        <fullName evidence="3">STAS/SEC14 domain-containing protein</fullName>
    </recommendedName>
</protein>
<sequence>MNLGPITFEPGLGGFVLRLEGLWSLSLFSLWQMALEEAIAWYCPDRPFTLLIDARAFAPQCFEVQKGFSQFLWNHPVLKSQCLALAGVVGPDHLLTHQALSGPTQAYFSEPALAQAWLKERKPPWAV</sequence>
<organism evidence="1 2">
    <name type="scientific">Candidatus Lambdaproteobacteria bacterium RIFOXYD2_FULL_50_16</name>
    <dbReference type="NCBI Taxonomy" id="1817772"/>
    <lineage>
        <taxon>Bacteria</taxon>
        <taxon>Pseudomonadati</taxon>
        <taxon>Pseudomonadota</taxon>
        <taxon>Candidatus Lambdaproteobacteria</taxon>
    </lineage>
</organism>
<evidence type="ECO:0000313" key="2">
    <source>
        <dbReference type="Proteomes" id="UP000178449"/>
    </source>
</evidence>
<dbReference type="EMBL" id="MFNE01000036">
    <property type="protein sequence ID" value="OGG94592.1"/>
    <property type="molecule type" value="Genomic_DNA"/>
</dbReference>
<evidence type="ECO:0008006" key="3">
    <source>
        <dbReference type="Google" id="ProtNLM"/>
    </source>
</evidence>
<reference evidence="1 2" key="1">
    <citation type="journal article" date="2016" name="Nat. Commun.">
        <title>Thousands of microbial genomes shed light on interconnected biogeochemical processes in an aquifer system.</title>
        <authorList>
            <person name="Anantharaman K."/>
            <person name="Brown C.T."/>
            <person name="Hug L.A."/>
            <person name="Sharon I."/>
            <person name="Castelle C.J."/>
            <person name="Probst A.J."/>
            <person name="Thomas B.C."/>
            <person name="Singh A."/>
            <person name="Wilkins M.J."/>
            <person name="Karaoz U."/>
            <person name="Brodie E.L."/>
            <person name="Williams K.H."/>
            <person name="Hubbard S.S."/>
            <person name="Banfield J.F."/>
        </authorList>
    </citation>
    <scope>NUCLEOTIDE SEQUENCE [LARGE SCALE GENOMIC DNA]</scope>
</reference>
<proteinExistence type="predicted"/>
<dbReference type="AlphaFoldDB" id="A0A1F6G8Z5"/>
<name>A0A1F6G8Z5_9PROT</name>
<evidence type="ECO:0000313" key="1">
    <source>
        <dbReference type="EMBL" id="OGG94592.1"/>
    </source>
</evidence>
<dbReference type="STRING" id="1817772.A2527_05250"/>
<comment type="caution">
    <text evidence="1">The sequence shown here is derived from an EMBL/GenBank/DDBJ whole genome shotgun (WGS) entry which is preliminary data.</text>
</comment>